<dbReference type="OrthoDB" id="30737at2759"/>
<feature type="compositionally biased region" description="Low complexity" evidence="13">
    <location>
        <begin position="1872"/>
        <end position="1893"/>
    </location>
</feature>
<dbReference type="GO" id="GO:0046856">
    <property type="term" value="P:phosphatidylinositol dephosphorylation"/>
    <property type="evidence" value="ECO:0007669"/>
    <property type="project" value="TreeGrafter"/>
</dbReference>
<feature type="region of interest" description="Disordered" evidence="13">
    <location>
        <begin position="2689"/>
        <end position="2812"/>
    </location>
</feature>
<dbReference type="KEGG" id="acan:ACA1_400320"/>
<keyword evidence="9 12" id="KW-0067">ATP-binding</keyword>
<dbReference type="PROSITE" id="PS00108">
    <property type="entry name" value="PROTEIN_KINASE_ST"/>
    <property type="match status" value="1"/>
</dbReference>
<evidence type="ECO:0000256" key="11">
    <source>
        <dbReference type="ARBA" id="ARBA00048679"/>
    </source>
</evidence>
<feature type="compositionally biased region" description="Low complexity" evidence="13">
    <location>
        <begin position="1000"/>
        <end position="1017"/>
    </location>
</feature>
<dbReference type="Gene3D" id="3.80.10.10">
    <property type="entry name" value="Ribonuclease Inhibitor"/>
    <property type="match status" value="3"/>
</dbReference>
<feature type="domain" description="Protein kinase" evidence="14">
    <location>
        <begin position="2291"/>
        <end position="2554"/>
    </location>
</feature>
<dbReference type="Gene3D" id="3.30.70.1390">
    <property type="entry name" value="ROC domain from the Parkinson's disease-associated leucine-rich repeat kinase 2"/>
    <property type="match status" value="1"/>
</dbReference>
<feature type="compositionally biased region" description="Low complexity" evidence="13">
    <location>
        <begin position="1031"/>
        <end position="1059"/>
    </location>
</feature>
<dbReference type="GO" id="GO:0004674">
    <property type="term" value="F:protein serine/threonine kinase activity"/>
    <property type="evidence" value="ECO:0007669"/>
    <property type="project" value="UniProtKB-KW"/>
</dbReference>
<keyword evidence="18" id="KW-1185">Reference proteome</keyword>
<dbReference type="InterPro" id="IPR010569">
    <property type="entry name" value="Myotubularin-like_Pase_dom"/>
</dbReference>
<feature type="compositionally biased region" description="Basic and acidic residues" evidence="13">
    <location>
        <begin position="209"/>
        <end position="218"/>
    </location>
</feature>
<dbReference type="SMART" id="SM00175">
    <property type="entry name" value="RAB"/>
    <property type="match status" value="1"/>
</dbReference>
<feature type="region of interest" description="Disordered" evidence="13">
    <location>
        <begin position="149"/>
        <end position="261"/>
    </location>
</feature>
<dbReference type="Pfam" id="PF07714">
    <property type="entry name" value="PK_Tyr_Ser-Thr"/>
    <property type="match status" value="1"/>
</dbReference>
<dbReference type="PROSITE" id="PS51419">
    <property type="entry name" value="RAB"/>
    <property type="match status" value="1"/>
</dbReference>
<feature type="compositionally biased region" description="Basic and acidic residues" evidence="13">
    <location>
        <begin position="2112"/>
        <end position="2134"/>
    </location>
</feature>
<evidence type="ECO:0000256" key="4">
    <source>
        <dbReference type="ARBA" id="ARBA00022614"/>
    </source>
</evidence>
<comment type="catalytic activity">
    <reaction evidence="11">
        <text>L-seryl-[protein] + ATP = O-phospho-L-seryl-[protein] + ADP + H(+)</text>
        <dbReference type="Rhea" id="RHEA:17989"/>
        <dbReference type="Rhea" id="RHEA-COMP:9863"/>
        <dbReference type="Rhea" id="RHEA-COMP:11604"/>
        <dbReference type="ChEBI" id="CHEBI:15378"/>
        <dbReference type="ChEBI" id="CHEBI:29999"/>
        <dbReference type="ChEBI" id="CHEBI:30616"/>
        <dbReference type="ChEBI" id="CHEBI:83421"/>
        <dbReference type="ChEBI" id="CHEBI:456216"/>
        <dbReference type="EC" id="2.7.11.1"/>
    </reaction>
</comment>
<dbReference type="GO" id="GO:0004438">
    <property type="term" value="F:phosphatidylinositol-3-phosphate phosphatase activity"/>
    <property type="evidence" value="ECO:0007669"/>
    <property type="project" value="TreeGrafter"/>
</dbReference>
<dbReference type="Proteomes" id="UP000011083">
    <property type="component" value="Unassembled WGS sequence"/>
</dbReference>
<feature type="compositionally biased region" description="Polar residues" evidence="13">
    <location>
        <begin position="1018"/>
        <end position="1030"/>
    </location>
</feature>
<dbReference type="InterPro" id="IPR032675">
    <property type="entry name" value="LRR_dom_sf"/>
</dbReference>
<sequence>MEAHALPLVVPGTLHKDQKKGRTLRGKSGKHLWFQKQGGKVYYATKNNGGEIGESNAKGFIPCAGILRMFELTEETAVAPATAPTGDTATAAATHAHQVELLTTEGRIVLTFASKDAAGAWMAAVQSEMQQRSLSDPRRKFTIEDVRMPAASLGGGGSDDCSGGAGAVPPSPRSAGGTRGHDDDDDDEEEARMSKIGSFIRGKARRKRSSSDKEKGKDNNNGNSKGKDGLSVEETERPAATIASGTSEGRKRPPLPFSFRSRDARATVVVPPHNREKGESEQGGVQVVSTFSSRNIPIEIMNALAGVNSGGSTLPVPLVSPVRSSSPTGEATGGEVLSTTPPKDDDGKMRARHMTMATDSPKLVHAIAPHSPATMFAQVVKEGSTSKVLFLPGEDLKAGIRNVLVLLRGRAETAREGSLYITNYRLLWRNPSNRNDILSIPFHSIRDSEVSANQECLFIECADFRSLEVYCKGPQGKGVQPEKQRLMQYEDQKTLRRELRSHLSHLSLAELFAFQNKERFPLEAELAGWPIYEPRTEAQRWHLSMDQWQLVENTKFKLSPSYPPHIILPSFLNKRSIANALDNYAERRIAALCWKDPNIDTALIFRSATSSKYTLLSDIARVRSHPTIHLFNITFSATEKKGGVAGASDWEGLEVSDETAPVVKEEFLCNEDHLNVINLELPSPASVGLSFARLKKAVSELAFIIPNDRENWIPALKATRWLHNMRRLLEAVAKGVSTLQMREPIVVQSIDGKNCVPQITSLIQLCVDPYYRTFKGFSTLVEKEWISFTHDFGQGRKKPHGKKEAKKSKVRGNMTHIFVQFMDAVWQLWSQCPRSFEFSESYLLFILDSLYSGRFGTFLGDNFYKRHKHKLVHSTVSVWSYLYANRASYTNPLYSEAHSHRHTLGKPITIAPLLARPPPARPLQTGRVAWLTEMSLLSTPQAKFWSSYFLQFQCRDTLNHASLIIDATFGPREELGLSMGSSSSSASSSAPAIQAIRSSSPTLLSPLPSPSPSWASPMTETSDTLLSFTDSPRSSQSPLSLSTASTDEDSSASSASWAAQQTDSSCSQRGSVSALSSQTSSASSSLIVPALNLARKGLHSIPAELSATDDRRFGHMTGLNLSNNILSYFSFLVAHLRQLEVLNLSTNEFREIPELLAQSFVELTRLRELDISHNKIYRLPAQLSLLTNLQRLEASHNRLLYTQQGDEATSERLWGLSGDGGATATRHTLASFDFAPLADSLEYLSISYNSPKAKHAPSGGGATASSRCSASLDLHLFPRSLLALTHLTTLKFHGNNIPYLPPNFFATFKRLQDLDMGDNAITILPSGLGGLQLTSLNINNIELKELMPQEVFQLDGTLRELHAQGLRLVKLPPGFSALTALETLDLSNNVLSAFPESLLTLSNLQCLTLNGNNLTTLPTGIKHLKNLEKLYLKKNELVSLVPEIGFCKALGVLDISDNKIKELPPQLGALPRLRRLIIGKNMPLVSPPINIEAEGEEAVLGFIKQFINGFERCYRYKLMLVGQENVGKSTLLRCLNSQRTQRKPDAQQPNISTDGIDIGEWTIKVTRDNETKEISLTTWDFAGQELYYSTHQFFLSERSLFLLVTDVSKPLEFSRLDFWLESIRSRTKSAQVIIVGTHIDEKICTSEYLEAKEKEIRTKYLARYPNIHALCLISCSNGKNMSALHAKIEEILSSEVHLGEFLPKSYLELERMILQQRKNRAEEGLPPIALWSEYKSWAELCLIENEKELKIATTFLHNLGSLLYFSGDENLADVVILDPQWLTDVMATIITTKHNYLGREGYEGILQHSVLPFIWRPPTFPDDLHGFILYLLNKFEITFTLDDDDDNSNDNQEGEGEALSLLSFLPTSAQVTSSPDQPQAQAQAQTLSASSPLPADHTALLSTGTRSRSPSLATSAPPQLPPATSPTADEPASSAEAAAQPQSQTQTQTVVPTVTVDPAVAALKRKSTRELLERLVNKRISRKRRLKGCSLVPALLSTKRPDDLASVWPPRREGDGVLEYGRIYTFDFAPSGFFAKVMVFVEFDPTQKVLSVTIRAEDRAHADMGGAAAGQPQNSQVALPPSPAEIDQRDEEKLQQQAKEQKQKKKKKSGKKEKEKEKESEGKSAEPDAKEEKPKKKKKKSRREKPEKSDAKDFSATAAGTTASSTAMMMGSSDDVANSDGTVVEAGKETPSFQLLSLLVFSTIDALVRDWFKLGVEITVPCPHCIAGNLPNATTFSFTELQRALLRPENAYIMCKNVGKFGYAQLIRIDRLMPDVAMLHLDDAKIEFSEVTLDEEIGSGGFADLYKGKWRDEVVAIKKFKFTDDETLAPDDVLQALEEFRQEVWIMGGLRHPNIVALRAFCMEPCCIVEELVTGGNLLSFLHSPAELDWTLRLKILKDVAKGCAFLHGTTPPVMHRDLKTPNILLVSTSPDADLVAKVCDFGVSINSSAAALGRKVDCPLWLAPEVMMGKPYTGKADVYSFGVICWESIARKRFFEEISFMSLIEEKVIAGNRPPIPEQCHPEFAELINSCWHQDPNKRPTFAQVVEQLRQIMARYCPEHVDYDRDVMAREEALERQRQERNRQYRLEQNNADREGENENESEERSEEEGGESGEASANTMMVSAVSPKPLRKRGPSINVVQQALACRDTAQATRKAMLDQLRQMSRQRDLPHTFSLALALPEPEQLTAAASPAADAPTAAATPRLADEAAAMKESDASAMMPLTPRGQSGEPAMNDAAPPPSATDDGGATAAAAGTAPEDEAKLKEKEERKRRVEEIRAKMQRQTSSRISVPKGGSNAPLSPRPTNQDQG</sequence>
<dbReference type="Gene3D" id="1.10.510.10">
    <property type="entry name" value="Transferase(Phosphotransferase) domain 1"/>
    <property type="match status" value="1"/>
</dbReference>
<feature type="compositionally biased region" description="Gly residues" evidence="13">
    <location>
        <begin position="153"/>
        <end position="166"/>
    </location>
</feature>
<dbReference type="GO" id="GO:0005524">
    <property type="term" value="F:ATP binding"/>
    <property type="evidence" value="ECO:0007669"/>
    <property type="project" value="UniProtKB-UniRule"/>
</dbReference>
<feature type="compositionally biased region" description="Low complexity" evidence="13">
    <location>
        <begin position="2689"/>
        <end position="2705"/>
    </location>
</feature>
<feature type="region of interest" description="Disordered" evidence="13">
    <location>
        <begin position="2063"/>
        <end position="2174"/>
    </location>
</feature>
<feature type="domain" description="Myotubularin phosphatase" evidence="15">
    <location>
        <begin position="528"/>
        <end position="949"/>
    </location>
</feature>
<dbReference type="SMART" id="SM00369">
    <property type="entry name" value="LRR_TYP"/>
    <property type="match status" value="8"/>
</dbReference>
<feature type="compositionally biased region" description="Basic and acidic residues" evidence="13">
    <location>
        <begin position="2707"/>
        <end position="2718"/>
    </location>
</feature>
<keyword evidence="7 12" id="KW-0547">Nucleotide-binding</keyword>
<evidence type="ECO:0000256" key="13">
    <source>
        <dbReference type="SAM" id="MobiDB-lite"/>
    </source>
</evidence>
<dbReference type="PROSITE" id="PS50011">
    <property type="entry name" value="PROTEIN_KINASE_DOM"/>
    <property type="match status" value="1"/>
</dbReference>
<evidence type="ECO:0000256" key="8">
    <source>
        <dbReference type="ARBA" id="ARBA00022777"/>
    </source>
</evidence>
<dbReference type="PRINTS" id="PR00109">
    <property type="entry name" value="TYRKINASE"/>
</dbReference>
<dbReference type="PANTHER" id="PTHR10807:SF128">
    <property type="entry name" value="PHOSPHATIDYLINOSITOL-3,5-BISPHOSPHATE 3-PHOSPHATASE"/>
    <property type="match status" value="1"/>
</dbReference>
<dbReference type="InterPro" id="IPR030564">
    <property type="entry name" value="Myotubularin"/>
</dbReference>
<keyword evidence="5" id="KW-0808">Transferase</keyword>
<feature type="compositionally biased region" description="Low complexity" evidence="13">
    <location>
        <begin position="2155"/>
        <end position="2173"/>
    </location>
</feature>
<evidence type="ECO:0000256" key="3">
    <source>
        <dbReference type="ARBA" id="ARBA00022527"/>
    </source>
</evidence>
<dbReference type="InterPro" id="IPR020859">
    <property type="entry name" value="ROC"/>
</dbReference>
<accession>L8GIF8</accession>
<dbReference type="PROSITE" id="PS51424">
    <property type="entry name" value="ROC"/>
    <property type="match status" value="1"/>
</dbReference>
<keyword evidence="4" id="KW-0433">Leucine-rich repeat</keyword>
<feature type="compositionally biased region" description="Basic and acidic residues" evidence="13">
    <location>
        <begin position="2144"/>
        <end position="2153"/>
    </location>
</feature>
<dbReference type="STRING" id="1257118.L8GIF8"/>
<dbReference type="SMART" id="SM00365">
    <property type="entry name" value="LRR_SD22"/>
    <property type="match status" value="5"/>
</dbReference>
<feature type="binding site" evidence="12">
    <location>
        <position position="2319"/>
    </location>
    <ligand>
        <name>ATP</name>
        <dbReference type="ChEBI" id="CHEBI:30616"/>
    </ligand>
</feature>
<feature type="region of interest" description="Disordered" evidence="13">
    <location>
        <begin position="322"/>
        <end position="349"/>
    </location>
</feature>
<dbReference type="GO" id="GO:0016020">
    <property type="term" value="C:membrane"/>
    <property type="evidence" value="ECO:0007669"/>
    <property type="project" value="TreeGrafter"/>
</dbReference>
<dbReference type="InterPro" id="IPR001245">
    <property type="entry name" value="Ser-Thr/Tyr_kinase_cat_dom"/>
</dbReference>
<evidence type="ECO:0000256" key="5">
    <source>
        <dbReference type="ARBA" id="ARBA00022679"/>
    </source>
</evidence>
<dbReference type="PROSITE" id="PS51339">
    <property type="entry name" value="PPASE_MYOTUBULARIN"/>
    <property type="match status" value="1"/>
</dbReference>
<keyword evidence="3" id="KW-0723">Serine/threonine-protein kinase</keyword>
<dbReference type="SUPFAM" id="SSF56112">
    <property type="entry name" value="Protein kinase-like (PK-like)"/>
    <property type="match status" value="1"/>
</dbReference>
<dbReference type="InterPro" id="IPR027417">
    <property type="entry name" value="P-loop_NTPase"/>
</dbReference>
<feature type="domain" description="Roc" evidence="16">
    <location>
        <begin position="1509"/>
        <end position="1695"/>
    </location>
</feature>
<feature type="region of interest" description="Disordered" evidence="13">
    <location>
        <begin position="1000"/>
        <end position="1059"/>
    </location>
</feature>
<dbReference type="CDD" id="cd13999">
    <property type="entry name" value="STKc_MAP3K-like"/>
    <property type="match status" value="1"/>
</dbReference>
<gene>
    <name evidence="17" type="ORF">ACA1_400320</name>
</gene>
<evidence type="ECO:0000259" key="14">
    <source>
        <dbReference type="PROSITE" id="PS50011"/>
    </source>
</evidence>
<keyword evidence="8 17" id="KW-0418">Kinase</keyword>
<dbReference type="InterPro" id="IPR029021">
    <property type="entry name" value="Prot-tyrosine_phosphatase-like"/>
</dbReference>
<dbReference type="SUPFAM" id="SSF52058">
    <property type="entry name" value="L domain-like"/>
    <property type="match status" value="1"/>
</dbReference>
<evidence type="ECO:0000256" key="7">
    <source>
        <dbReference type="ARBA" id="ARBA00022741"/>
    </source>
</evidence>
<feature type="compositionally biased region" description="Low complexity" evidence="13">
    <location>
        <begin position="2745"/>
        <end position="2759"/>
    </location>
</feature>
<dbReference type="SUPFAM" id="SSF52540">
    <property type="entry name" value="P-loop containing nucleoside triphosphate hydrolases"/>
    <property type="match status" value="1"/>
</dbReference>
<comment type="similarity">
    <text evidence="1">Belongs to the protein kinase superfamily. TKL Ser/Thr protein kinase family. ROCO subfamily.</text>
</comment>
<proteinExistence type="inferred from homology"/>
<dbReference type="RefSeq" id="XP_004333979.1">
    <property type="nucleotide sequence ID" value="XM_004333931.1"/>
</dbReference>
<dbReference type="PRINTS" id="PR00449">
    <property type="entry name" value="RASTRNSFRMNG"/>
</dbReference>
<feature type="compositionally biased region" description="Basic and acidic residues" evidence="13">
    <location>
        <begin position="2578"/>
        <end position="2598"/>
    </location>
</feature>
<dbReference type="GeneID" id="14912452"/>
<dbReference type="Gene3D" id="3.30.200.20">
    <property type="entry name" value="Phosphorylase Kinase, domain 1"/>
    <property type="match status" value="1"/>
</dbReference>
<feature type="compositionally biased region" description="Polar residues" evidence="13">
    <location>
        <begin position="1900"/>
        <end position="1917"/>
    </location>
</feature>
<evidence type="ECO:0000313" key="17">
    <source>
        <dbReference type="EMBL" id="ELR11966.1"/>
    </source>
</evidence>
<feature type="compositionally biased region" description="Basic residues" evidence="13">
    <location>
        <begin position="2102"/>
        <end position="2111"/>
    </location>
</feature>
<dbReference type="SMART" id="SM00364">
    <property type="entry name" value="LRR_BAC"/>
    <property type="match status" value="6"/>
</dbReference>
<feature type="compositionally biased region" description="Basic and acidic residues" evidence="13">
    <location>
        <begin position="2762"/>
        <end position="2781"/>
    </location>
</feature>
<protein>
    <recommendedName>
        <fullName evidence="2">non-specific serine/threonine protein kinase</fullName>
        <ecNumber evidence="2">2.7.11.1</ecNumber>
    </recommendedName>
</protein>
<evidence type="ECO:0000256" key="10">
    <source>
        <dbReference type="ARBA" id="ARBA00047899"/>
    </source>
</evidence>
<evidence type="ECO:0000256" key="9">
    <source>
        <dbReference type="ARBA" id="ARBA00022840"/>
    </source>
</evidence>
<evidence type="ECO:0000256" key="1">
    <source>
        <dbReference type="ARBA" id="ARBA00008171"/>
    </source>
</evidence>
<feature type="region of interest" description="Disordered" evidence="13">
    <location>
        <begin position="1869"/>
        <end position="1951"/>
    </location>
</feature>
<comment type="catalytic activity">
    <reaction evidence="10">
        <text>L-threonyl-[protein] + ATP = O-phospho-L-threonyl-[protein] + ADP + H(+)</text>
        <dbReference type="Rhea" id="RHEA:46608"/>
        <dbReference type="Rhea" id="RHEA-COMP:11060"/>
        <dbReference type="Rhea" id="RHEA-COMP:11605"/>
        <dbReference type="ChEBI" id="CHEBI:15378"/>
        <dbReference type="ChEBI" id="CHEBI:30013"/>
        <dbReference type="ChEBI" id="CHEBI:30616"/>
        <dbReference type="ChEBI" id="CHEBI:61977"/>
        <dbReference type="ChEBI" id="CHEBI:456216"/>
        <dbReference type="EC" id="2.7.11.1"/>
    </reaction>
</comment>
<dbReference type="SUPFAM" id="SSF52799">
    <property type="entry name" value="(Phosphotyrosine protein) phosphatases II"/>
    <property type="match status" value="1"/>
</dbReference>
<evidence type="ECO:0000259" key="15">
    <source>
        <dbReference type="PROSITE" id="PS51339"/>
    </source>
</evidence>
<feature type="compositionally biased region" description="Acidic residues" evidence="13">
    <location>
        <begin position="2599"/>
        <end position="2613"/>
    </location>
</feature>
<dbReference type="Gene3D" id="1.10.10.10">
    <property type="entry name" value="Winged helix-like DNA-binding domain superfamily/Winged helix DNA-binding domain"/>
    <property type="match status" value="1"/>
</dbReference>
<evidence type="ECO:0000256" key="12">
    <source>
        <dbReference type="PROSITE-ProRule" id="PRU10141"/>
    </source>
</evidence>
<dbReference type="Gene3D" id="3.40.50.300">
    <property type="entry name" value="P-loop containing nucleotide triphosphate hydrolases"/>
    <property type="match status" value="1"/>
</dbReference>
<dbReference type="InterPro" id="IPR017441">
    <property type="entry name" value="Protein_kinase_ATP_BS"/>
</dbReference>
<dbReference type="Pfam" id="PF06602">
    <property type="entry name" value="Myotub-related"/>
    <property type="match status" value="1"/>
</dbReference>
<evidence type="ECO:0000256" key="6">
    <source>
        <dbReference type="ARBA" id="ARBA00022737"/>
    </source>
</evidence>
<dbReference type="PROSITE" id="PS51450">
    <property type="entry name" value="LRR"/>
    <property type="match status" value="4"/>
</dbReference>
<dbReference type="InterPro" id="IPR032171">
    <property type="entry name" value="COR-A"/>
</dbReference>
<dbReference type="EC" id="2.7.11.1" evidence="2"/>
<dbReference type="PANTHER" id="PTHR10807">
    <property type="entry name" value="MYOTUBULARIN-RELATED"/>
    <property type="match status" value="1"/>
</dbReference>
<dbReference type="InterPro" id="IPR001611">
    <property type="entry name" value="Leu-rich_rpt"/>
</dbReference>
<evidence type="ECO:0000256" key="2">
    <source>
        <dbReference type="ARBA" id="ARBA00012513"/>
    </source>
</evidence>
<dbReference type="SUPFAM" id="SSF50729">
    <property type="entry name" value="PH domain-like"/>
    <property type="match status" value="1"/>
</dbReference>
<dbReference type="GO" id="GO:0005737">
    <property type="term" value="C:cytoplasm"/>
    <property type="evidence" value="ECO:0007669"/>
    <property type="project" value="UniProtKB-ARBA"/>
</dbReference>
<dbReference type="InterPro" id="IPR000719">
    <property type="entry name" value="Prot_kinase_dom"/>
</dbReference>
<dbReference type="InterPro" id="IPR036388">
    <property type="entry name" value="WH-like_DNA-bd_sf"/>
</dbReference>
<feature type="compositionally biased region" description="Basic and acidic residues" evidence="13">
    <location>
        <begin position="225"/>
        <end position="237"/>
    </location>
</feature>
<dbReference type="PROSITE" id="PS00107">
    <property type="entry name" value="PROTEIN_KINASE_ATP"/>
    <property type="match status" value="1"/>
</dbReference>
<evidence type="ECO:0000259" key="16">
    <source>
        <dbReference type="PROSITE" id="PS51424"/>
    </source>
</evidence>
<dbReference type="Pfam" id="PF16095">
    <property type="entry name" value="COR-A"/>
    <property type="match status" value="1"/>
</dbReference>
<dbReference type="EMBL" id="KB008145">
    <property type="protein sequence ID" value="ELR11966.1"/>
    <property type="molecule type" value="Genomic_DNA"/>
</dbReference>
<reference evidence="17 18" key="1">
    <citation type="journal article" date="2013" name="Genome Biol.">
        <title>Genome of Acanthamoeba castellanii highlights extensive lateral gene transfer and early evolution of tyrosine kinase signaling.</title>
        <authorList>
            <person name="Clarke M."/>
            <person name="Lohan A.J."/>
            <person name="Liu B."/>
            <person name="Lagkouvardos I."/>
            <person name="Roy S."/>
            <person name="Zafar N."/>
            <person name="Bertelli C."/>
            <person name="Schilde C."/>
            <person name="Kianianmomeni A."/>
            <person name="Burglin T.R."/>
            <person name="Frech C."/>
            <person name="Turcotte B."/>
            <person name="Kopec K.O."/>
            <person name="Synnott J.M."/>
            <person name="Choo C."/>
            <person name="Paponov I."/>
            <person name="Finkler A."/>
            <person name="Soon Heng Tan C."/>
            <person name="Hutchins A.P."/>
            <person name="Weinmeier T."/>
            <person name="Rattei T."/>
            <person name="Chu J.S."/>
            <person name="Gimenez G."/>
            <person name="Irimia M."/>
            <person name="Rigden D.J."/>
            <person name="Fitzpatrick D.A."/>
            <person name="Lorenzo-Morales J."/>
            <person name="Bateman A."/>
            <person name="Chiu C.H."/>
            <person name="Tang P."/>
            <person name="Hegemann P."/>
            <person name="Fromm H."/>
            <person name="Raoult D."/>
            <person name="Greub G."/>
            <person name="Miranda-Saavedra D."/>
            <person name="Chen N."/>
            <person name="Nash P."/>
            <person name="Ginger M.L."/>
            <person name="Horn M."/>
            <person name="Schaap P."/>
            <person name="Caler L."/>
            <person name="Loftus B."/>
        </authorList>
    </citation>
    <scope>NUCLEOTIDE SEQUENCE [LARGE SCALE GENOMIC DNA]</scope>
    <source>
        <strain evidence="17 18">Neff</strain>
    </source>
</reference>
<dbReference type="SMART" id="SM00220">
    <property type="entry name" value="S_TKc"/>
    <property type="match status" value="1"/>
</dbReference>
<name>L8GIF8_ACACF</name>
<organism evidence="17 18">
    <name type="scientific">Acanthamoeba castellanii (strain ATCC 30010 / Neff)</name>
    <dbReference type="NCBI Taxonomy" id="1257118"/>
    <lineage>
        <taxon>Eukaryota</taxon>
        <taxon>Amoebozoa</taxon>
        <taxon>Discosea</taxon>
        <taxon>Longamoebia</taxon>
        <taxon>Centramoebida</taxon>
        <taxon>Acanthamoebidae</taxon>
        <taxon>Acanthamoeba</taxon>
    </lineage>
</organism>
<feature type="compositionally biased region" description="Low complexity" evidence="13">
    <location>
        <begin position="1925"/>
        <end position="1951"/>
    </location>
</feature>
<dbReference type="InterPro" id="IPR011009">
    <property type="entry name" value="Kinase-like_dom_sf"/>
</dbReference>
<dbReference type="InterPro" id="IPR008271">
    <property type="entry name" value="Ser/Thr_kinase_AS"/>
</dbReference>
<dbReference type="InterPro" id="IPR003591">
    <property type="entry name" value="Leu-rich_rpt_typical-subtyp"/>
</dbReference>
<dbReference type="Pfam" id="PF08477">
    <property type="entry name" value="Roc"/>
    <property type="match status" value="1"/>
</dbReference>
<keyword evidence="6" id="KW-0677">Repeat</keyword>
<feature type="region of interest" description="Disordered" evidence="13">
    <location>
        <begin position="2578"/>
        <end position="2620"/>
    </location>
</feature>
<evidence type="ECO:0000313" key="18">
    <source>
        <dbReference type="Proteomes" id="UP000011083"/>
    </source>
</evidence>
<dbReference type="VEuPathDB" id="AmoebaDB:ACA1_400320"/>